<evidence type="ECO:0000256" key="1">
    <source>
        <dbReference type="SAM" id="MobiDB-lite"/>
    </source>
</evidence>
<feature type="region of interest" description="Disordered" evidence="1">
    <location>
        <begin position="28"/>
        <end position="51"/>
    </location>
</feature>
<dbReference type="Proteomes" id="UP001499993">
    <property type="component" value="Unassembled WGS sequence"/>
</dbReference>
<comment type="caution">
    <text evidence="2">The sequence shown here is derived from an EMBL/GenBank/DDBJ whole genome shotgun (WGS) entry which is preliminary data.</text>
</comment>
<evidence type="ECO:0000313" key="2">
    <source>
        <dbReference type="EMBL" id="GAA4946026.1"/>
    </source>
</evidence>
<sequence length="95" mass="10395">MILARFSSAGPAASIRLYDALVVERDPGGDPREEFTAGRLRPGPGEAAQPPRFAADYTTVRAWLVLEGVPEPWADRALWSLRAGHLPFAETEVHL</sequence>
<dbReference type="EMBL" id="BAABIK010000017">
    <property type="protein sequence ID" value="GAA4946026.1"/>
    <property type="molecule type" value="Genomic_DNA"/>
</dbReference>
<evidence type="ECO:0000313" key="3">
    <source>
        <dbReference type="Proteomes" id="UP001499993"/>
    </source>
</evidence>
<proteinExistence type="predicted"/>
<name>A0ABP9GL45_9ACTN</name>
<protein>
    <submittedName>
        <fullName evidence="2">Uncharacterized protein</fullName>
    </submittedName>
</protein>
<gene>
    <name evidence="2" type="ORF">GCM10023224_31710</name>
</gene>
<organism evidence="2 3">
    <name type="scientific">Streptomonospora halophila</name>
    <dbReference type="NCBI Taxonomy" id="427369"/>
    <lineage>
        <taxon>Bacteria</taxon>
        <taxon>Bacillati</taxon>
        <taxon>Actinomycetota</taxon>
        <taxon>Actinomycetes</taxon>
        <taxon>Streptosporangiales</taxon>
        <taxon>Nocardiopsidaceae</taxon>
        <taxon>Streptomonospora</taxon>
    </lineage>
</organism>
<reference evidence="3" key="1">
    <citation type="journal article" date="2019" name="Int. J. Syst. Evol. Microbiol.">
        <title>The Global Catalogue of Microorganisms (GCM) 10K type strain sequencing project: providing services to taxonomists for standard genome sequencing and annotation.</title>
        <authorList>
            <consortium name="The Broad Institute Genomics Platform"/>
            <consortium name="The Broad Institute Genome Sequencing Center for Infectious Disease"/>
            <person name="Wu L."/>
            <person name="Ma J."/>
        </authorList>
    </citation>
    <scope>NUCLEOTIDE SEQUENCE [LARGE SCALE GENOMIC DNA]</scope>
    <source>
        <strain evidence="3">JCM 18123</strain>
    </source>
</reference>
<accession>A0ABP9GL45</accession>
<keyword evidence="3" id="KW-1185">Reference proteome</keyword>
<dbReference type="RefSeq" id="WP_345557170.1">
    <property type="nucleotide sequence ID" value="NZ_BAABIK010000017.1"/>
</dbReference>